<dbReference type="EC" id="3.1.4.46" evidence="2"/>
<proteinExistence type="inferred from homology"/>
<evidence type="ECO:0000256" key="3">
    <source>
        <dbReference type="ARBA" id="ARBA00022729"/>
    </source>
</evidence>
<feature type="signal peptide" evidence="7">
    <location>
        <begin position="1"/>
        <end position="24"/>
    </location>
</feature>
<evidence type="ECO:0000256" key="7">
    <source>
        <dbReference type="SAM" id="SignalP"/>
    </source>
</evidence>
<keyword evidence="5" id="KW-0378">Hydrolase</keyword>
<comment type="caution">
    <text evidence="9">The sequence shown here is derived from an EMBL/GenBank/DDBJ whole genome shotgun (WGS) entry which is preliminary data.</text>
</comment>
<gene>
    <name evidence="9" type="ORF">AWR36_012625</name>
</gene>
<evidence type="ECO:0000313" key="10">
    <source>
        <dbReference type="Proteomes" id="UP000218427"/>
    </source>
</evidence>
<sequence>MLPNPLFLSLCLALVLTGPVTATAGPVEPLVIAHRGASGYLPEHTLEAKALAYGMRPDFIEQDLVLSKDGHLIVMHDIYLDEVTDVAERFPGRARQDGHFYTIDFNLPELKQLRVTEAFRRRGDQFEQKYPDRFPLWKSSFQLSTFEEEIELIQGLNQSLGYDIGIYPEIKKPWFHHREGRDIALRTLQVLKQYGYHSRKQKVFLQSFDPEELQRIDRELMPKMDMDLPLVQLMAETSWGEKQVERNGFLVNYSYDWMQEAGGLQRISRYADAIGPWAVMLLQKNNDGVQASPLRQRAKEQGLPIHAFTFRADTLPQGIEGLKSFEALLTLFVGELAIEGLFTDHPDKVRAFLRRHRQPAASETTPAPSS</sequence>
<dbReference type="PANTHER" id="PTHR43620">
    <property type="entry name" value="GLYCEROPHOSPHORYL DIESTER PHOSPHODIESTERASE"/>
    <property type="match status" value="1"/>
</dbReference>
<evidence type="ECO:0000256" key="6">
    <source>
        <dbReference type="ARBA" id="ARBA00047512"/>
    </source>
</evidence>
<accession>A0ABX4HZ38</accession>
<evidence type="ECO:0000256" key="1">
    <source>
        <dbReference type="ARBA" id="ARBA00007277"/>
    </source>
</evidence>
<evidence type="ECO:0000256" key="5">
    <source>
        <dbReference type="ARBA" id="ARBA00022801"/>
    </source>
</evidence>
<dbReference type="Proteomes" id="UP000218427">
    <property type="component" value="Unassembled WGS sequence"/>
</dbReference>
<feature type="domain" description="GP-PDE" evidence="8">
    <location>
        <begin position="29"/>
        <end position="353"/>
    </location>
</feature>
<keyword evidence="4" id="KW-0319">Glycerol metabolism</keyword>
<dbReference type="Gene3D" id="3.20.20.190">
    <property type="entry name" value="Phosphatidylinositol (PI) phosphodiesterase"/>
    <property type="match status" value="1"/>
</dbReference>
<dbReference type="PROSITE" id="PS51704">
    <property type="entry name" value="GP_PDE"/>
    <property type="match status" value="1"/>
</dbReference>
<keyword evidence="3 7" id="KW-0732">Signal</keyword>
<dbReference type="EMBL" id="LRFG02000004">
    <property type="protein sequence ID" value="PCO04833.1"/>
    <property type="molecule type" value="Genomic_DNA"/>
</dbReference>
<dbReference type="Pfam" id="PF03009">
    <property type="entry name" value="GDPD"/>
    <property type="match status" value="1"/>
</dbReference>
<evidence type="ECO:0000259" key="8">
    <source>
        <dbReference type="PROSITE" id="PS51704"/>
    </source>
</evidence>
<name>A0ABX4HZ38_9GAMM</name>
<evidence type="ECO:0000256" key="4">
    <source>
        <dbReference type="ARBA" id="ARBA00022798"/>
    </source>
</evidence>
<protein>
    <recommendedName>
        <fullName evidence="2">glycerophosphodiester phosphodiesterase</fullName>
        <ecNumber evidence="2">3.1.4.46</ecNumber>
    </recommendedName>
</protein>
<dbReference type="CDD" id="cd08600">
    <property type="entry name" value="GDPD_EcGlpQ_like"/>
    <property type="match status" value="1"/>
</dbReference>
<dbReference type="SUPFAM" id="SSF51695">
    <property type="entry name" value="PLC-like phosphodiesterases"/>
    <property type="match status" value="1"/>
</dbReference>
<evidence type="ECO:0000256" key="2">
    <source>
        <dbReference type="ARBA" id="ARBA00012247"/>
    </source>
</evidence>
<comment type="catalytic activity">
    <reaction evidence="6">
        <text>a sn-glycero-3-phosphodiester + H2O = an alcohol + sn-glycerol 3-phosphate + H(+)</text>
        <dbReference type="Rhea" id="RHEA:12969"/>
        <dbReference type="ChEBI" id="CHEBI:15377"/>
        <dbReference type="ChEBI" id="CHEBI:15378"/>
        <dbReference type="ChEBI" id="CHEBI:30879"/>
        <dbReference type="ChEBI" id="CHEBI:57597"/>
        <dbReference type="ChEBI" id="CHEBI:83408"/>
        <dbReference type="EC" id="3.1.4.46"/>
    </reaction>
</comment>
<dbReference type="InterPro" id="IPR017946">
    <property type="entry name" value="PLC-like_Pdiesterase_TIM-brl"/>
</dbReference>
<reference evidence="9" key="1">
    <citation type="submission" date="2017-08" db="EMBL/GenBank/DDBJ databases">
        <title>Microbulbifer marisrubri sp. nov., a halophilic alphaproteobacterium isolated from marine sediment of the Yellow Sea, China.</title>
        <authorList>
            <person name="Zhang G."/>
            <person name="Xiong Q."/>
        </authorList>
    </citation>
    <scope>NUCLEOTIDE SEQUENCE [LARGE SCALE GENOMIC DNA]</scope>
    <source>
        <strain evidence="9">WRN-8</strain>
    </source>
</reference>
<evidence type="ECO:0000313" key="9">
    <source>
        <dbReference type="EMBL" id="PCO04833.1"/>
    </source>
</evidence>
<dbReference type="NCBIfam" id="NF008354">
    <property type="entry name" value="PRK11143.1"/>
    <property type="match status" value="1"/>
</dbReference>
<feature type="chain" id="PRO_5045147034" description="glycerophosphodiester phosphodiesterase" evidence="7">
    <location>
        <begin position="25"/>
        <end position="370"/>
    </location>
</feature>
<organism evidence="9 10">
    <name type="scientific">Microbulbifer flavimaris</name>
    <dbReference type="NCBI Taxonomy" id="1781068"/>
    <lineage>
        <taxon>Bacteria</taxon>
        <taxon>Pseudomonadati</taxon>
        <taxon>Pseudomonadota</taxon>
        <taxon>Gammaproteobacteria</taxon>
        <taxon>Cellvibrionales</taxon>
        <taxon>Microbulbiferaceae</taxon>
        <taxon>Microbulbifer</taxon>
    </lineage>
</organism>
<keyword evidence="10" id="KW-1185">Reference proteome</keyword>
<comment type="similarity">
    <text evidence="1">Belongs to the glycerophosphoryl diester phosphodiesterase family.</text>
</comment>
<dbReference type="RefSeq" id="WP_067085484.1">
    <property type="nucleotide sequence ID" value="NZ_LRFG02000004.1"/>
</dbReference>
<dbReference type="PANTHER" id="PTHR43620:SF7">
    <property type="entry name" value="GLYCEROPHOSPHODIESTER PHOSPHODIESTERASE GDPD5-RELATED"/>
    <property type="match status" value="1"/>
</dbReference>
<dbReference type="InterPro" id="IPR030395">
    <property type="entry name" value="GP_PDE_dom"/>
</dbReference>